<organism evidence="2 3">
    <name type="scientific">Cryptosporangium minutisporangium</name>
    <dbReference type="NCBI Taxonomy" id="113569"/>
    <lineage>
        <taxon>Bacteria</taxon>
        <taxon>Bacillati</taxon>
        <taxon>Actinomycetota</taxon>
        <taxon>Actinomycetes</taxon>
        <taxon>Cryptosporangiales</taxon>
        <taxon>Cryptosporangiaceae</taxon>
        <taxon>Cryptosporangium</taxon>
    </lineage>
</organism>
<dbReference type="SMART" id="SM00530">
    <property type="entry name" value="HTH_XRE"/>
    <property type="match status" value="1"/>
</dbReference>
<feature type="domain" description="HTH cro/C1-type" evidence="1">
    <location>
        <begin position="24"/>
        <end position="78"/>
    </location>
</feature>
<keyword evidence="3" id="KW-1185">Reference proteome</keyword>
<dbReference type="EMBL" id="BAAAYN010000017">
    <property type="protein sequence ID" value="GAA3386627.1"/>
    <property type="molecule type" value="Genomic_DNA"/>
</dbReference>
<dbReference type="SUPFAM" id="SSF47413">
    <property type="entry name" value="lambda repressor-like DNA-binding domains"/>
    <property type="match status" value="1"/>
</dbReference>
<evidence type="ECO:0000313" key="2">
    <source>
        <dbReference type="EMBL" id="GAA3386627.1"/>
    </source>
</evidence>
<sequence>MTENQGSGVMVRRVGTPEDLGAAIADIRKQRGMTQQELGEWTGLHRQYVGLLETGQVSAQVRRLLDLVGLLGYEIVLVPRGAPVEPSTDDDA</sequence>
<accession>A0ABP6SXE1</accession>
<evidence type="ECO:0000313" key="3">
    <source>
        <dbReference type="Proteomes" id="UP001501676"/>
    </source>
</evidence>
<protein>
    <recommendedName>
        <fullName evidence="1">HTH cro/C1-type domain-containing protein</fullName>
    </recommendedName>
</protein>
<dbReference type="Proteomes" id="UP001501676">
    <property type="component" value="Unassembled WGS sequence"/>
</dbReference>
<gene>
    <name evidence="2" type="ORF">GCM10020369_25330</name>
</gene>
<reference evidence="3" key="1">
    <citation type="journal article" date="2019" name="Int. J. Syst. Evol. Microbiol.">
        <title>The Global Catalogue of Microorganisms (GCM) 10K type strain sequencing project: providing services to taxonomists for standard genome sequencing and annotation.</title>
        <authorList>
            <consortium name="The Broad Institute Genomics Platform"/>
            <consortium name="The Broad Institute Genome Sequencing Center for Infectious Disease"/>
            <person name="Wu L."/>
            <person name="Ma J."/>
        </authorList>
    </citation>
    <scope>NUCLEOTIDE SEQUENCE [LARGE SCALE GENOMIC DNA]</scope>
    <source>
        <strain evidence="3">JCM 9458</strain>
    </source>
</reference>
<proteinExistence type="predicted"/>
<comment type="caution">
    <text evidence="2">The sequence shown here is derived from an EMBL/GenBank/DDBJ whole genome shotgun (WGS) entry which is preliminary data.</text>
</comment>
<dbReference type="Pfam" id="PF01381">
    <property type="entry name" value="HTH_3"/>
    <property type="match status" value="1"/>
</dbReference>
<dbReference type="InterPro" id="IPR010982">
    <property type="entry name" value="Lambda_DNA-bd_dom_sf"/>
</dbReference>
<dbReference type="RefSeq" id="WP_345728245.1">
    <property type="nucleotide sequence ID" value="NZ_BAAAYN010000017.1"/>
</dbReference>
<dbReference type="Gene3D" id="1.10.260.40">
    <property type="entry name" value="lambda repressor-like DNA-binding domains"/>
    <property type="match status" value="1"/>
</dbReference>
<dbReference type="PROSITE" id="PS50943">
    <property type="entry name" value="HTH_CROC1"/>
    <property type="match status" value="1"/>
</dbReference>
<dbReference type="InterPro" id="IPR001387">
    <property type="entry name" value="Cro/C1-type_HTH"/>
</dbReference>
<dbReference type="CDD" id="cd00093">
    <property type="entry name" value="HTH_XRE"/>
    <property type="match status" value="1"/>
</dbReference>
<evidence type="ECO:0000259" key="1">
    <source>
        <dbReference type="PROSITE" id="PS50943"/>
    </source>
</evidence>
<name>A0ABP6SXE1_9ACTN</name>